<accession>A0A1H1RGG5</accession>
<dbReference type="Proteomes" id="UP000185663">
    <property type="component" value="Chromosome I"/>
</dbReference>
<evidence type="ECO:0000256" key="1">
    <source>
        <dbReference type="SAM" id="SignalP"/>
    </source>
</evidence>
<dbReference type="PANTHER" id="PTHR47197:SF3">
    <property type="entry name" value="DIHYDRO-HEME D1 DEHYDROGENASE"/>
    <property type="match status" value="1"/>
</dbReference>
<gene>
    <name evidence="2" type="ORF">SAMN04489860_1350</name>
</gene>
<dbReference type="PANTHER" id="PTHR47197">
    <property type="entry name" value="PROTEIN NIRF"/>
    <property type="match status" value="1"/>
</dbReference>
<dbReference type="STRING" id="545619.SAMN04489860_1350"/>
<keyword evidence="1" id="KW-0732">Signal</keyword>
<feature type="signal peptide" evidence="1">
    <location>
        <begin position="1"/>
        <end position="25"/>
    </location>
</feature>
<evidence type="ECO:0008006" key="4">
    <source>
        <dbReference type="Google" id="ProtNLM"/>
    </source>
</evidence>
<dbReference type="eggNOG" id="COG3391">
    <property type="taxonomic scope" value="Bacteria"/>
</dbReference>
<keyword evidence="3" id="KW-1185">Reference proteome</keyword>
<reference evidence="2 3" key="1">
    <citation type="submission" date="2016-10" db="EMBL/GenBank/DDBJ databases">
        <authorList>
            <person name="de Groot N.N."/>
        </authorList>
    </citation>
    <scope>NUCLEOTIDE SEQUENCE [LARGE SCALE GENOMIC DNA]</scope>
    <source>
        <strain evidence="2 3">DSM 22126</strain>
    </source>
</reference>
<proteinExistence type="predicted"/>
<dbReference type="AlphaFoldDB" id="A0A1H1RGG5"/>
<dbReference type="InterPro" id="IPR011047">
    <property type="entry name" value="Quinoprotein_ADH-like_sf"/>
</dbReference>
<sequence length="412" mass="42346">MRMILTTKKTAALLALSVVALTGCADDTTGVAASSDPTTAATESDEPQARLVVAHDGGVVVLDPADELAEIARFDTTERPRLAVASDDRHVYLTQAEEGTITALDTGTYGQSHGDHDHFYVQEPALRELQLSGDRPVHVVSHDGRTAVYFDGTGTAEVFDDAGLVDDLLDTTTVDSGTVHHGVVVPFGDGTLVSEVTGDSPLADTVAVRDADGEEVARHENCPMLHGEATHDDTVAFGCADGVLLVTTEGASLVPNPEGSGDDRVGSLYASQASDVIVGNFGETTLSLLNLANATLTTADVGGAYRPIARGEDGSALTLRLDGVLVGIDPETGETLGTVEAIDAYTIPEGHGQVAPTLAVVGHTAYVTDPAGQRIVAVDTETWTVSGEFAPGVAPAQAVAVNAPAGGAGHDH</sequence>
<evidence type="ECO:0000313" key="3">
    <source>
        <dbReference type="Proteomes" id="UP000185663"/>
    </source>
</evidence>
<name>A0A1H1RGG5_9CELL</name>
<dbReference type="InterPro" id="IPR051200">
    <property type="entry name" value="Host-pathogen_enzymatic-act"/>
</dbReference>
<organism evidence="2 3">
    <name type="scientific">Paraoerskovia marina</name>
    <dbReference type="NCBI Taxonomy" id="545619"/>
    <lineage>
        <taxon>Bacteria</taxon>
        <taxon>Bacillati</taxon>
        <taxon>Actinomycetota</taxon>
        <taxon>Actinomycetes</taxon>
        <taxon>Micrococcales</taxon>
        <taxon>Cellulomonadaceae</taxon>
        <taxon>Paraoerskovia</taxon>
    </lineage>
</organism>
<dbReference type="InterPro" id="IPR015943">
    <property type="entry name" value="WD40/YVTN_repeat-like_dom_sf"/>
</dbReference>
<dbReference type="SUPFAM" id="SSF50998">
    <property type="entry name" value="Quinoprotein alcohol dehydrogenase-like"/>
    <property type="match status" value="1"/>
</dbReference>
<dbReference type="PROSITE" id="PS51257">
    <property type="entry name" value="PROKAR_LIPOPROTEIN"/>
    <property type="match status" value="1"/>
</dbReference>
<dbReference type="EMBL" id="LT629776">
    <property type="protein sequence ID" value="SDS34763.1"/>
    <property type="molecule type" value="Genomic_DNA"/>
</dbReference>
<protein>
    <recommendedName>
        <fullName evidence="4">DNA-binding beta-propeller fold protein YncE</fullName>
    </recommendedName>
</protein>
<evidence type="ECO:0000313" key="2">
    <source>
        <dbReference type="EMBL" id="SDS34763.1"/>
    </source>
</evidence>
<feature type="chain" id="PRO_5038902960" description="DNA-binding beta-propeller fold protein YncE" evidence="1">
    <location>
        <begin position="26"/>
        <end position="412"/>
    </location>
</feature>
<dbReference type="Gene3D" id="2.130.10.10">
    <property type="entry name" value="YVTN repeat-like/Quinoprotein amine dehydrogenase"/>
    <property type="match status" value="2"/>
</dbReference>